<proteinExistence type="predicted"/>
<organism evidence="1 2">
    <name type="scientific">Burkholderia lata (strain ATCC 17760 / DSM 23089 / LMG 22485 / NCIMB 9086 / R18194 / 383)</name>
    <dbReference type="NCBI Taxonomy" id="482957"/>
    <lineage>
        <taxon>Bacteria</taxon>
        <taxon>Pseudomonadati</taxon>
        <taxon>Pseudomonadota</taxon>
        <taxon>Betaproteobacteria</taxon>
        <taxon>Burkholderiales</taxon>
        <taxon>Burkholderiaceae</taxon>
        <taxon>Burkholderia</taxon>
        <taxon>Burkholderia cepacia complex</taxon>
    </lineage>
</organism>
<dbReference type="Proteomes" id="UP000494110">
    <property type="component" value="Unassembled WGS sequence"/>
</dbReference>
<dbReference type="SUPFAM" id="SSF51735">
    <property type="entry name" value="NAD(P)-binding Rossmann-fold domains"/>
    <property type="match status" value="1"/>
</dbReference>
<reference evidence="1 2" key="1">
    <citation type="submission" date="2019-09" db="EMBL/GenBank/DDBJ databases">
        <authorList>
            <person name="Depoorter E."/>
        </authorList>
    </citation>
    <scope>NUCLEOTIDE SEQUENCE [LARGE SCALE GENOMIC DNA]</scope>
    <source>
        <strain evidence="1">R-39750</strain>
    </source>
</reference>
<accession>A0A6P2WM02</accession>
<evidence type="ECO:0000313" key="1">
    <source>
        <dbReference type="EMBL" id="VWC98542.1"/>
    </source>
</evidence>
<name>A0A6P2WM02_BURL3</name>
<sequence>MKIDPTNRVAIVTGACTGLGREPALLLARPEAKVVINDRPPKPTFQCTSSNTGA</sequence>
<evidence type="ECO:0000313" key="2">
    <source>
        <dbReference type="Proteomes" id="UP000494110"/>
    </source>
</evidence>
<dbReference type="EMBL" id="CABVQN010000009">
    <property type="protein sequence ID" value="VWC98542.1"/>
    <property type="molecule type" value="Genomic_DNA"/>
</dbReference>
<dbReference type="Gene3D" id="3.40.50.720">
    <property type="entry name" value="NAD(P)-binding Rossmann-like Domain"/>
    <property type="match status" value="1"/>
</dbReference>
<dbReference type="AlphaFoldDB" id="A0A6P2WM02"/>
<dbReference type="InterPro" id="IPR036291">
    <property type="entry name" value="NAD(P)-bd_dom_sf"/>
</dbReference>
<gene>
    <name evidence="1" type="ORF">BLA39750_02389</name>
</gene>
<protein>
    <submittedName>
        <fullName evidence="1">3-hydroxyacyl-CoA dehydrogenase</fullName>
    </submittedName>
</protein>